<name>A0A5J5AW70_9ASTE</name>
<proteinExistence type="predicted"/>
<keyword evidence="2" id="KW-1185">Reference proteome</keyword>
<protein>
    <submittedName>
        <fullName evidence="1">Uncharacterized protein</fullName>
    </submittedName>
</protein>
<accession>A0A5J5AW70</accession>
<dbReference type="EMBL" id="CM018040">
    <property type="protein sequence ID" value="KAA8535143.1"/>
    <property type="molecule type" value="Genomic_DNA"/>
</dbReference>
<dbReference type="AlphaFoldDB" id="A0A5J5AW70"/>
<evidence type="ECO:0000313" key="1">
    <source>
        <dbReference type="EMBL" id="KAA8535143.1"/>
    </source>
</evidence>
<evidence type="ECO:0000313" key="2">
    <source>
        <dbReference type="Proteomes" id="UP000325577"/>
    </source>
</evidence>
<sequence>MQDSVSIIILRIHKLITTQSGLLWLQDGEGFYHLGHEPSTSQNSQITKLVLFLRTLLQKPGEEVTIVVSLPLEQVQAFYIIPHSQNICVQALQLKAEVQSQEESRLADSCESGHTIDFLVTLDEDLFQVCTSFVLDTIAAEVNQVRLEENVTSSYTASMVNKSYHKCR</sequence>
<dbReference type="Proteomes" id="UP000325577">
    <property type="component" value="Linkage Group LG17"/>
</dbReference>
<reference evidence="1 2" key="1">
    <citation type="submission" date="2019-09" db="EMBL/GenBank/DDBJ databases">
        <title>A chromosome-level genome assembly of the Chinese tupelo Nyssa sinensis.</title>
        <authorList>
            <person name="Yang X."/>
            <person name="Kang M."/>
            <person name="Yang Y."/>
            <person name="Xiong H."/>
            <person name="Wang M."/>
            <person name="Zhang Z."/>
            <person name="Wang Z."/>
            <person name="Wu H."/>
            <person name="Ma T."/>
            <person name="Liu J."/>
            <person name="Xi Z."/>
        </authorList>
    </citation>
    <scope>NUCLEOTIDE SEQUENCE [LARGE SCALE GENOMIC DNA]</scope>
    <source>
        <strain evidence="1">J267</strain>
        <tissue evidence="1">Leaf</tissue>
    </source>
</reference>
<gene>
    <name evidence="1" type="ORF">F0562_030146</name>
</gene>
<organism evidence="1 2">
    <name type="scientific">Nyssa sinensis</name>
    <dbReference type="NCBI Taxonomy" id="561372"/>
    <lineage>
        <taxon>Eukaryota</taxon>
        <taxon>Viridiplantae</taxon>
        <taxon>Streptophyta</taxon>
        <taxon>Embryophyta</taxon>
        <taxon>Tracheophyta</taxon>
        <taxon>Spermatophyta</taxon>
        <taxon>Magnoliopsida</taxon>
        <taxon>eudicotyledons</taxon>
        <taxon>Gunneridae</taxon>
        <taxon>Pentapetalae</taxon>
        <taxon>asterids</taxon>
        <taxon>Cornales</taxon>
        <taxon>Nyssaceae</taxon>
        <taxon>Nyssa</taxon>
    </lineage>
</organism>